<feature type="compositionally biased region" description="Acidic residues" evidence="1">
    <location>
        <begin position="44"/>
        <end position="55"/>
    </location>
</feature>
<feature type="signal peptide" evidence="2">
    <location>
        <begin position="1"/>
        <end position="22"/>
    </location>
</feature>
<evidence type="ECO:0000313" key="5">
    <source>
        <dbReference type="WBParaSite" id="ECPE_0001117301-mRNA-1"/>
    </source>
</evidence>
<protein>
    <submittedName>
        <fullName evidence="5">Secreted protein</fullName>
    </submittedName>
</protein>
<evidence type="ECO:0000256" key="1">
    <source>
        <dbReference type="SAM" id="MobiDB-lite"/>
    </source>
</evidence>
<dbReference type="AlphaFoldDB" id="A0A183AW04"/>
<dbReference type="EMBL" id="UZAN01050268">
    <property type="protein sequence ID" value="VDP88110.1"/>
    <property type="molecule type" value="Genomic_DNA"/>
</dbReference>
<keyword evidence="4" id="KW-1185">Reference proteome</keyword>
<reference evidence="3 4" key="2">
    <citation type="submission" date="2018-11" db="EMBL/GenBank/DDBJ databases">
        <authorList>
            <consortium name="Pathogen Informatics"/>
        </authorList>
    </citation>
    <scope>NUCLEOTIDE SEQUENCE [LARGE SCALE GENOMIC DNA]</scope>
    <source>
        <strain evidence="3 4">Egypt</strain>
    </source>
</reference>
<name>A0A183AW04_9TREM</name>
<dbReference type="Proteomes" id="UP000272942">
    <property type="component" value="Unassembled WGS sequence"/>
</dbReference>
<accession>A0A183AW04</accession>
<gene>
    <name evidence="3" type="ORF">ECPE_LOCUS11139</name>
</gene>
<organism evidence="5">
    <name type="scientific">Echinostoma caproni</name>
    <dbReference type="NCBI Taxonomy" id="27848"/>
    <lineage>
        <taxon>Eukaryota</taxon>
        <taxon>Metazoa</taxon>
        <taxon>Spiralia</taxon>
        <taxon>Lophotrochozoa</taxon>
        <taxon>Platyhelminthes</taxon>
        <taxon>Trematoda</taxon>
        <taxon>Digenea</taxon>
        <taxon>Plagiorchiida</taxon>
        <taxon>Echinostomata</taxon>
        <taxon>Echinostomatoidea</taxon>
        <taxon>Echinostomatidae</taxon>
        <taxon>Echinostoma</taxon>
    </lineage>
</organism>
<evidence type="ECO:0000256" key="2">
    <source>
        <dbReference type="SAM" id="SignalP"/>
    </source>
</evidence>
<feature type="chain" id="PRO_5043138217" evidence="2">
    <location>
        <begin position="23"/>
        <end position="130"/>
    </location>
</feature>
<sequence>MHSIPKALFGFVLLILCLHVSSDESISPEPQESKGNPDTKLDKTDEDEEEQDEDDDVLDNIQQLGMFALEQLKSLGEAYMKGDQSKGLKQTVAEGAKFLRGLLDIEAEATIAQARLDHYLHLLRLHMDLV</sequence>
<evidence type="ECO:0000313" key="3">
    <source>
        <dbReference type="EMBL" id="VDP88110.1"/>
    </source>
</evidence>
<proteinExistence type="predicted"/>
<dbReference type="OrthoDB" id="10585818at2759"/>
<keyword evidence="2" id="KW-0732">Signal</keyword>
<evidence type="ECO:0000313" key="4">
    <source>
        <dbReference type="Proteomes" id="UP000272942"/>
    </source>
</evidence>
<feature type="region of interest" description="Disordered" evidence="1">
    <location>
        <begin position="24"/>
        <end position="55"/>
    </location>
</feature>
<reference evidence="5" key="1">
    <citation type="submission" date="2016-06" db="UniProtKB">
        <authorList>
            <consortium name="WormBaseParasite"/>
        </authorList>
    </citation>
    <scope>IDENTIFICATION</scope>
</reference>
<feature type="compositionally biased region" description="Basic and acidic residues" evidence="1">
    <location>
        <begin position="31"/>
        <end position="43"/>
    </location>
</feature>
<dbReference type="WBParaSite" id="ECPE_0001117301-mRNA-1">
    <property type="protein sequence ID" value="ECPE_0001117301-mRNA-1"/>
    <property type="gene ID" value="ECPE_0001117301"/>
</dbReference>